<accession>A0AAD6XAI5</accession>
<dbReference type="AlphaFoldDB" id="A0AAD6XAI5"/>
<name>A0AAD6XAI5_9AGAR</name>
<gene>
    <name evidence="2" type="ORF">C8F04DRAFT_1305488</name>
</gene>
<comment type="caution">
    <text evidence="2">The sequence shown here is derived from an EMBL/GenBank/DDBJ whole genome shotgun (WGS) entry which is preliminary data.</text>
</comment>
<feature type="transmembrane region" description="Helical" evidence="1">
    <location>
        <begin position="132"/>
        <end position="151"/>
    </location>
</feature>
<keyword evidence="3" id="KW-1185">Reference proteome</keyword>
<proteinExistence type="predicted"/>
<keyword evidence="1" id="KW-0472">Membrane</keyword>
<evidence type="ECO:0000313" key="3">
    <source>
        <dbReference type="Proteomes" id="UP001218188"/>
    </source>
</evidence>
<dbReference type="EMBL" id="JARJCM010000019">
    <property type="protein sequence ID" value="KAJ7040896.1"/>
    <property type="molecule type" value="Genomic_DNA"/>
</dbReference>
<dbReference type="Proteomes" id="UP001218188">
    <property type="component" value="Unassembled WGS sequence"/>
</dbReference>
<feature type="transmembrane region" description="Helical" evidence="1">
    <location>
        <begin position="7"/>
        <end position="30"/>
    </location>
</feature>
<feature type="transmembrane region" description="Helical" evidence="1">
    <location>
        <begin position="90"/>
        <end position="112"/>
    </location>
</feature>
<protein>
    <submittedName>
        <fullName evidence="2">Uncharacterized protein</fullName>
    </submittedName>
</protein>
<keyword evidence="1" id="KW-0812">Transmembrane</keyword>
<evidence type="ECO:0000313" key="2">
    <source>
        <dbReference type="EMBL" id="KAJ7040896.1"/>
    </source>
</evidence>
<reference evidence="2" key="1">
    <citation type="submission" date="2023-03" db="EMBL/GenBank/DDBJ databases">
        <title>Massive genome expansion in bonnet fungi (Mycena s.s.) driven by repeated elements and novel gene families across ecological guilds.</title>
        <authorList>
            <consortium name="Lawrence Berkeley National Laboratory"/>
            <person name="Harder C.B."/>
            <person name="Miyauchi S."/>
            <person name="Viragh M."/>
            <person name="Kuo A."/>
            <person name="Thoen E."/>
            <person name="Andreopoulos B."/>
            <person name="Lu D."/>
            <person name="Skrede I."/>
            <person name="Drula E."/>
            <person name="Henrissat B."/>
            <person name="Morin E."/>
            <person name="Kohler A."/>
            <person name="Barry K."/>
            <person name="LaButti K."/>
            <person name="Morin E."/>
            <person name="Salamov A."/>
            <person name="Lipzen A."/>
            <person name="Mereny Z."/>
            <person name="Hegedus B."/>
            <person name="Baldrian P."/>
            <person name="Stursova M."/>
            <person name="Weitz H."/>
            <person name="Taylor A."/>
            <person name="Grigoriev I.V."/>
            <person name="Nagy L.G."/>
            <person name="Martin F."/>
            <person name="Kauserud H."/>
        </authorList>
    </citation>
    <scope>NUCLEOTIDE SEQUENCE</scope>
    <source>
        <strain evidence="2">CBHHK200</strain>
    </source>
</reference>
<evidence type="ECO:0000256" key="1">
    <source>
        <dbReference type="SAM" id="Phobius"/>
    </source>
</evidence>
<keyword evidence="1" id="KW-1133">Transmembrane helix</keyword>
<feature type="transmembrane region" description="Helical" evidence="1">
    <location>
        <begin position="50"/>
        <end position="69"/>
    </location>
</feature>
<organism evidence="2 3">
    <name type="scientific">Mycena alexandri</name>
    <dbReference type="NCBI Taxonomy" id="1745969"/>
    <lineage>
        <taxon>Eukaryota</taxon>
        <taxon>Fungi</taxon>
        <taxon>Dikarya</taxon>
        <taxon>Basidiomycota</taxon>
        <taxon>Agaricomycotina</taxon>
        <taxon>Agaricomycetes</taxon>
        <taxon>Agaricomycetidae</taxon>
        <taxon>Agaricales</taxon>
        <taxon>Marasmiineae</taxon>
        <taxon>Mycenaceae</taxon>
        <taxon>Mycena</taxon>
    </lineage>
</organism>
<sequence length="357" mass="40722">MASTYGAWFISLFVETVLYGVGILQAFLYYQWWGTDSQPTKLAATKVLSVMVLETVQLGFFFGSSYSRFVQRFGILQEDLIWWANFRWSGLILCAYHLSIFEFMLNTLPVFLRVGSTYVVDSGVHLVSREQARGSIVGVYTVGLLAVLQLCRHNSANRCFSSLRHRHYPSSMHLSGSQTEHLLNGLMINAVNRGFLTAIMSTLTMILFLVFPHSFWFFLSIAPNSKLLNFSSVHEQSTIPVMTVVPSLQKAIPLLLFHPTEKEYNNKCFGIPAAKVDCYIIHYFGNVYELQKLPKIEAGGVWISQRWRRCQISVPSALTGILLHAKFQRHPSAWSWLLTDLLIVHRHSKILFSKCLR</sequence>
<feature type="transmembrane region" description="Helical" evidence="1">
    <location>
        <begin position="195"/>
        <end position="219"/>
    </location>
</feature>